<dbReference type="Proteomes" id="UP001654496">
    <property type="component" value="Segment"/>
</dbReference>
<proteinExistence type="predicted"/>
<evidence type="ECO:0000313" key="2">
    <source>
        <dbReference type="Proteomes" id="UP001654496"/>
    </source>
</evidence>
<accession>A0ACD4UIA1</accession>
<organism evidence="1 2">
    <name type="scientific">Rhodococcus phage Reynauld</name>
    <dbReference type="NCBI Taxonomy" id="3062845"/>
    <lineage>
        <taxon>Viruses</taxon>
        <taxon>Duplodnaviria</taxon>
        <taxon>Heunggongvirae</taxon>
        <taxon>Uroviricota</taxon>
        <taxon>Caudoviricetes</taxon>
        <taxon>Caudoviricetes incertae sedis</taxon>
        <taxon>Reynauldvirus</taxon>
        <taxon>Reynauldvirus reynauld</taxon>
    </lineage>
</organism>
<keyword evidence="2" id="KW-1185">Reference proteome</keyword>
<name>A0ACD4UIA1_9CAUD</name>
<gene>
    <name evidence="1" type="primary">75</name>
    <name evidence="1" type="ORF">SEA_REYNAULD_75</name>
</gene>
<reference evidence="1" key="1">
    <citation type="submission" date="2023-06" db="EMBL/GenBank/DDBJ databases">
        <authorList>
            <person name="DeJong R.J."/>
            <person name="Yoon E."/>
            <person name="Radersma M."/>
            <person name="Veenstra M."/>
            <person name="Churu J."/>
            <person name="Moleakunnel K."/>
            <person name="Weaver G."/>
            <person name="Hill E."/>
            <person name="Janvier A."/>
            <person name="Harlow L."/>
            <person name="Kramer C."/>
            <person name="Seinen K."/>
            <person name="Chen A."/>
            <person name="Minasian M."/>
            <person name="Doorn S."/>
            <person name="Dole C."/>
            <person name="Ramsey F."/>
            <person name="Nieze J."/>
            <person name="Baker A."/>
            <person name="Swierenga S."/>
            <person name="White A."/>
            <person name="Howland A."/>
            <person name="Ko C."/>
            <person name="Russell D.A."/>
            <person name="Jacobs-Sera D."/>
            <person name="Hatfull G.F."/>
        </authorList>
    </citation>
    <scope>NUCLEOTIDE SEQUENCE</scope>
</reference>
<sequence>MNQLERAGRAVTAFRQMLPSLTAFATMAAGRPVTVQVGASPATKAGVIWLRPPMALAEQVAHDPRRCDRRVDWEMVCPACRQLDEVYGSIYHEIAHITEKSEAVLTGPELDRAAAEGAAAGGTPGYQRWIATAAGGPDCGVYEYADVMSPYLTAMVQVADDIRVEHASYAARPGVEGIRYALVERLLERGIELEDGTVSWIDRPLEEQVPVALLSAAMRHSLDGRFHPEAIDAVAAAGELIDVIPRTGLGVLELAVAMLGALHAHGVYELPIPEDEDDDDTELLDDSGSAGDSAGDSQDADDSPVPMGDETGEGGADFDEGESGEEPGGGTGEPDREPEPDAGDEGAPEAPAADSPDATGDAAGGDSETGDGDGDDQGGAGDRAPDAEPGGAEPGGAEPGPGGADQEAGATGDHEVPDAGDDDSEGGDGRPGAPVAGPDVGGPGGGDADAHPAHEASGGAAEHGPVEPGQILAALEQISGHAEVGEDEDLDTAVLALAIEQSEVFDNYSLDVGGIRIHRRGEGDAYSRFNRHWTKFRHTHQPVPEVALADSVRRARQVFSESRLDRNVRNLRRGKLDPRTLAKRGWGDDDRVFRKKLRAEGVDFEVVIGMDISGSTADGCIELIREAAEAMGNVLHRVGVDFSVYAHTTSGGREDDPTLMQRMYEVKRTREPWTQDVRASLAGLLPCMSSVDGHNLEFYRKVLDRSRARRKALVYFTDGEIPAVNPEEEKRIIVREAEIYASRGYTVMAVGIGNDSPKDYGLDTIRIDRADDIVTVLVELEKRITAT</sequence>
<protein>
    <submittedName>
        <fullName evidence="1">CobT-like cobalamin biosynthesis protein</fullName>
    </submittedName>
</protein>
<evidence type="ECO:0000313" key="1">
    <source>
        <dbReference type="EMBL" id="WKW85527.1"/>
    </source>
</evidence>
<dbReference type="EMBL" id="OR159659">
    <property type="protein sequence ID" value="WKW85527.1"/>
    <property type="molecule type" value="Genomic_DNA"/>
</dbReference>